<dbReference type="SUPFAM" id="SSF52540">
    <property type="entry name" value="P-loop containing nucleoside triphosphate hydrolases"/>
    <property type="match status" value="1"/>
</dbReference>
<comment type="caution">
    <text evidence="2">The sequence shown here is derived from an EMBL/GenBank/DDBJ whole genome shotgun (WGS) entry which is preliminary data.</text>
</comment>
<dbReference type="AlphaFoldDB" id="A0A2P8F1W7"/>
<dbReference type="RefSeq" id="WP_106610478.1">
    <property type="nucleotide sequence ID" value="NZ_PYGJ01000024.1"/>
</dbReference>
<dbReference type="InterPro" id="IPR027417">
    <property type="entry name" value="P-loop_NTPase"/>
</dbReference>
<accession>A0A2P8F1W7</accession>
<keyword evidence="3" id="KW-1185">Reference proteome</keyword>
<feature type="domain" description="AAA+ ATPase" evidence="1">
    <location>
        <begin position="21"/>
        <end position="196"/>
    </location>
</feature>
<dbReference type="Proteomes" id="UP000240418">
    <property type="component" value="Unassembled WGS sequence"/>
</dbReference>
<dbReference type="Pfam" id="PF00485">
    <property type="entry name" value="PRK"/>
    <property type="match status" value="1"/>
</dbReference>
<keyword evidence="2" id="KW-0418">Kinase</keyword>
<reference evidence="2 3" key="1">
    <citation type="submission" date="2018-03" db="EMBL/GenBank/DDBJ databases">
        <title>Genomic Encyclopedia of Archaeal and Bacterial Type Strains, Phase II (KMG-II): from individual species to whole genera.</title>
        <authorList>
            <person name="Goeker M."/>
        </authorList>
    </citation>
    <scope>NUCLEOTIDE SEQUENCE [LARGE SCALE GENOMIC DNA]</scope>
    <source>
        <strain evidence="2 3">DSM 100673</strain>
    </source>
</reference>
<dbReference type="PANTHER" id="PTHR10285">
    <property type="entry name" value="URIDINE KINASE"/>
    <property type="match status" value="1"/>
</dbReference>
<evidence type="ECO:0000259" key="1">
    <source>
        <dbReference type="SMART" id="SM00382"/>
    </source>
</evidence>
<proteinExistence type="predicted"/>
<dbReference type="Gene3D" id="3.40.50.300">
    <property type="entry name" value="P-loop containing nucleotide triphosphate hydrolases"/>
    <property type="match status" value="3"/>
</dbReference>
<dbReference type="OrthoDB" id="1550976at2"/>
<sequence>MDAISKQDLIREINRLAHVRKRTIVAIAGPPGSGKTTLAKELAAELNVKSAVLPMDGFHFDNEQLREMKLLHRKGAPETFDAVGFVDLIQLARQGGALRFPTFDRTLDATVPDTGLITSDTSVVLVEGNYLLLKTSPWNQLREAFNLTVLLDVSQQELETRLIDRWLKHGFTLNESRDRALANDIPNALFVLEQSTTPDFVLGTGPSPASRQ</sequence>
<evidence type="ECO:0000313" key="3">
    <source>
        <dbReference type="Proteomes" id="UP000240418"/>
    </source>
</evidence>
<dbReference type="EMBL" id="PYGJ01000024">
    <property type="protein sequence ID" value="PSL15711.1"/>
    <property type="molecule type" value="Genomic_DNA"/>
</dbReference>
<dbReference type="InterPro" id="IPR006083">
    <property type="entry name" value="PRK/URK"/>
</dbReference>
<organism evidence="2 3">
    <name type="scientific">Shimia abyssi</name>
    <dbReference type="NCBI Taxonomy" id="1662395"/>
    <lineage>
        <taxon>Bacteria</taxon>
        <taxon>Pseudomonadati</taxon>
        <taxon>Pseudomonadota</taxon>
        <taxon>Alphaproteobacteria</taxon>
        <taxon>Rhodobacterales</taxon>
        <taxon>Roseobacteraceae</taxon>
    </lineage>
</organism>
<dbReference type="InterPro" id="IPR003593">
    <property type="entry name" value="AAA+_ATPase"/>
</dbReference>
<evidence type="ECO:0000313" key="2">
    <source>
        <dbReference type="EMBL" id="PSL15711.1"/>
    </source>
</evidence>
<dbReference type="SMART" id="SM00382">
    <property type="entry name" value="AAA"/>
    <property type="match status" value="1"/>
</dbReference>
<keyword evidence="2" id="KW-0808">Transferase</keyword>
<name>A0A2P8F1W7_9RHOB</name>
<dbReference type="GO" id="GO:0005524">
    <property type="term" value="F:ATP binding"/>
    <property type="evidence" value="ECO:0007669"/>
    <property type="project" value="InterPro"/>
</dbReference>
<protein>
    <submittedName>
        <fullName evidence="2">Pantothenate kinase</fullName>
    </submittedName>
</protein>
<gene>
    <name evidence="2" type="ORF">CLV88_12427</name>
</gene>
<dbReference type="GO" id="GO:0016301">
    <property type="term" value="F:kinase activity"/>
    <property type="evidence" value="ECO:0007669"/>
    <property type="project" value="UniProtKB-KW"/>
</dbReference>